<accession>A0A0P8XN94</accession>
<organism evidence="1 2">
    <name type="scientific">Pseudomonas fluorescens</name>
    <dbReference type="NCBI Taxonomy" id="294"/>
    <lineage>
        <taxon>Bacteria</taxon>
        <taxon>Pseudomonadati</taxon>
        <taxon>Pseudomonadota</taxon>
        <taxon>Gammaproteobacteria</taxon>
        <taxon>Pseudomonadales</taxon>
        <taxon>Pseudomonadaceae</taxon>
        <taxon>Pseudomonas</taxon>
    </lineage>
</organism>
<protein>
    <submittedName>
        <fullName evidence="1">Uncharacterized protein</fullName>
    </submittedName>
</protein>
<dbReference type="AlphaFoldDB" id="A0A0P8XN94"/>
<proteinExistence type="predicted"/>
<reference evidence="1 2" key="1">
    <citation type="submission" date="2015-09" db="EMBL/GenBank/DDBJ databases">
        <authorList>
            <person name="Jackson K.R."/>
            <person name="Lunt B.L."/>
            <person name="Fisher J.N.B."/>
            <person name="Gardner A.V."/>
            <person name="Bailey M.E."/>
            <person name="Deus L.M."/>
            <person name="Earl A.S."/>
            <person name="Gibby P.D."/>
            <person name="Hartmann K.A."/>
            <person name="Liu J.E."/>
            <person name="Manci A.M."/>
            <person name="Nielsen D.A."/>
            <person name="Solomon M.B."/>
            <person name="Breakwell D.P."/>
            <person name="Burnett S.H."/>
            <person name="Grose J.H."/>
        </authorList>
    </citation>
    <scope>NUCLEOTIDE SEQUENCE [LARGE SCALE GENOMIC DNA]</scope>
    <source>
        <strain evidence="1 2">S613</strain>
    </source>
</reference>
<sequence>MNGETTRTLDMSMPIHWAITLRAPPTHWLDSYTVRLSPFHCAIQAWGSIGTLYSRGVV</sequence>
<dbReference type="Proteomes" id="UP000050349">
    <property type="component" value="Unassembled WGS sequence"/>
</dbReference>
<dbReference type="EMBL" id="LJXB01000038">
    <property type="protein sequence ID" value="KPU62023.1"/>
    <property type="molecule type" value="Genomic_DNA"/>
</dbReference>
<evidence type="ECO:0000313" key="1">
    <source>
        <dbReference type="EMBL" id="KPU62023.1"/>
    </source>
</evidence>
<name>A0A0P8XN94_PSEFL</name>
<gene>
    <name evidence="1" type="ORF">AN403_5958</name>
</gene>
<evidence type="ECO:0000313" key="2">
    <source>
        <dbReference type="Proteomes" id="UP000050349"/>
    </source>
</evidence>
<comment type="caution">
    <text evidence="1">The sequence shown here is derived from an EMBL/GenBank/DDBJ whole genome shotgun (WGS) entry which is preliminary data.</text>
</comment>